<sequence length="187" mass="21278">MTSYALANEGRLDLEMLYKFASPDFSHWPTPKGHVYTLEATAYALLALVKAEEFEKARPVVRWFNKQQNVGGGYGSTQATMIVYQAVAEYWASAKGPEYDLNVDIMLPGRPRPAKYNFYRENHYTTIATKMVSLYYALPKEKESDCTKFNLTVELTEGNVVHSLSFCSFVVISPACFCHVPYLMRNK</sequence>
<dbReference type="OrthoDB" id="6359008at2759"/>
<dbReference type="GO" id="GO:0005615">
    <property type="term" value="C:extracellular space"/>
    <property type="evidence" value="ECO:0007669"/>
    <property type="project" value="InterPro"/>
</dbReference>
<evidence type="ECO:0000313" key="2">
    <source>
        <dbReference type="EMBL" id="TNN29926.1"/>
    </source>
</evidence>
<dbReference type="InterPro" id="IPR008930">
    <property type="entry name" value="Terpenoid_cyclase/PrenylTrfase"/>
</dbReference>
<dbReference type="Gene3D" id="1.50.10.20">
    <property type="match status" value="1"/>
</dbReference>
<dbReference type="InterPro" id="IPR011626">
    <property type="entry name" value="Alpha-macroglobulin_TED"/>
</dbReference>
<organism evidence="2 3">
    <name type="scientific">Liparis tanakae</name>
    <name type="common">Tanaka's snailfish</name>
    <dbReference type="NCBI Taxonomy" id="230148"/>
    <lineage>
        <taxon>Eukaryota</taxon>
        <taxon>Metazoa</taxon>
        <taxon>Chordata</taxon>
        <taxon>Craniata</taxon>
        <taxon>Vertebrata</taxon>
        <taxon>Euteleostomi</taxon>
        <taxon>Actinopterygii</taxon>
        <taxon>Neopterygii</taxon>
        <taxon>Teleostei</taxon>
        <taxon>Neoteleostei</taxon>
        <taxon>Acanthomorphata</taxon>
        <taxon>Eupercaria</taxon>
        <taxon>Perciformes</taxon>
        <taxon>Cottioidei</taxon>
        <taxon>Cottales</taxon>
        <taxon>Liparidae</taxon>
        <taxon>Liparis</taxon>
    </lineage>
</organism>
<dbReference type="PANTHER" id="PTHR11412">
    <property type="entry name" value="MACROGLOBULIN / COMPLEMENT"/>
    <property type="match status" value="1"/>
</dbReference>
<comment type="caution">
    <text evidence="2">The sequence shown here is derived from an EMBL/GenBank/DDBJ whole genome shotgun (WGS) entry which is preliminary data.</text>
</comment>
<name>A0A4Z2EM06_9TELE</name>
<dbReference type="SUPFAM" id="SSF48239">
    <property type="entry name" value="Terpenoid cyclases/Protein prenyltransferases"/>
    <property type="match status" value="1"/>
</dbReference>
<dbReference type="PANTHER" id="PTHR11412:SF81">
    <property type="entry name" value="COMPLEMENT C3"/>
    <property type="match status" value="1"/>
</dbReference>
<reference evidence="2 3" key="1">
    <citation type="submission" date="2019-03" db="EMBL/GenBank/DDBJ databases">
        <title>First draft genome of Liparis tanakae, snailfish: a comprehensive survey of snailfish specific genes.</title>
        <authorList>
            <person name="Kim W."/>
            <person name="Song I."/>
            <person name="Jeong J.-H."/>
            <person name="Kim D."/>
            <person name="Kim S."/>
            <person name="Ryu S."/>
            <person name="Song J.Y."/>
            <person name="Lee S.K."/>
        </authorList>
    </citation>
    <scope>NUCLEOTIDE SEQUENCE [LARGE SCALE GENOMIC DNA]</scope>
    <source>
        <tissue evidence="2">Muscle</tissue>
    </source>
</reference>
<dbReference type="EMBL" id="SRLO01005025">
    <property type="protein sequence ID" value="TNN29926.1"/>
    <property type="molecule type" value="Genomic_DNA"/>
</dbReference>
<proteinExistence type="predicted"/>
<dbReference type="AlphaFoldDB" id="A0A4Z2EM06"/>
<dbReference type="Gene3D" id="2.20.210.20">
    <property type="match status" value="1"/>
</dbReference>
<gene>
    <name evidence="2" type="primary">c3_0</name>
    <name evidence="2" type="ORF">EYF80_059924</name>
</gene>
<dbReference type="InterPro" id="IPR050473">
    <property type="entry name" value="A2M/Complement_sys"/>
</dbReference>
<accession>A0A4Z2EM06</accession>
<keyword evidence="3" id="KW-1185">Reference proteome</keyword>
<feature type="domain" description="Alpha-macroglobulin-like TED" evidence="1">
    <location>
        <begin position="28"/>
        <end position="90"/>
    </location>
</feature>
<evidence type="ECO:0000259" key="1">
    <source>
        <dbReference type="Pfam" id="PF07678"/>
    </source>
</evidence>
<evidence type="ECO:0000313" key="3">
    <source>
        <dbReference type="Proteomes" id="UP000314294"/>
    </source>
</evidence>
<dbReference type="Proteomes" id="UP000314294">
    <property type="component" value="Unassembled WGS sequence"/>
</dbReference>
<protein>
    <submittedName>
        <fullName evidence="2">Complement C3</fullName>
    </submittedName>
</protein>
<dbReference type="Pfam" id="PF07678">
    <property type="entry name" value="TED_complement"/>
    <property type="match status" value="1"/>
</dbReference>